<protein>
    <recommendedName>
        <fullName evidence="6">DUF1446 domain-containing protein</fullName>
    </recommendedName>
</protein>
<feature type="domain" description="Acyclic terpene utilisation N-terminal" evidence="2">
    <location>
        <begin position="137"/>
        <end position="582"/>
    </location>
</feature>
<proteinExistence type="predicted"/>
<evidence type="ECO:0000259" key="2">
    <source>
        <dbReference type="Pfam" id="PF07287"/>
    </source>
</evidence>
<dbReference type="EMBL" id="NEVV01000001">
    <property type="protein sequence ID" value="OZI80389.1"/>
    <property type="molecule type" value="Genomic_DNA"/>
</dbReference>
<evidence type="ECO:0000256" key="1">
    <source>
        <dbReference type="SAM" id="MobiDB-lite"/>
    </source>
</evidence>
<dbReference type="Pfam" id="PF07287">
    <property type="entry name" value="AtuA"/>
    <property type="match status" value="1"/>
</dbReference>
<dbReference type="PANTHER" id="PTHR47708:SF2">
    <property type="entry name" value="SI:CH73-132F6.5"/>
    <property type="match status" value="1"/>
</dbReference>
<evidence type="ECO:0000259" key="3">
    <source>
        <dbReference type="Pfam" id="PF23544"/>
    </source>
</evidence>
<dbReference type="InterPro" id="IPR010839">
    <property type="entry name" value="AtuA_N"/>
</dbReference>
<accession>A0ABX4FDY2</accession>
<feature type="region of interest" description="Disordered" evidence="1">
    <location>
        <begin position="113"/>
        <end position="136"/>
    </location>
</feature>
<dbReference type="Pfam" id="PF23544">
    <property type="entry name" value="AtuA_ferredoxin"/>
    <property type="match status" value="1"/>
</dbReference>
<dbReference type="Proteomes" id="UP000216524">
    <property type="component" value="Unassembled WGS sequence"/>
</dbReference>
<reference evidence="4 5" key="1">
    <citation type="submission" date="2017-05" db="EMBL/GenBank/DDBJ databases">
        <title>Complete and WGS of Bordetella genogroups.</title>
        <authorList>
            <person name="Spilker T."/>
            <person name="Lipuma J."/>
        </authorList>
    </citation>
    <scope>NUCLEOTIDE SEQUENCE [LARGE SCALE GENOMIC DNA]</scope>
    <source>
        <strain evidence="4 5">AU3139</strain>
    </source>
</reference>
<feature type="domain" description="AtuA-like ferredoxin-fold" evidence="3">
    <location>
        <begin position="7"/>
        <end position="105"/>
    </location>
</feature>
<keyword evidence="5" id="KW-1185">Reference proteome</keyword>
<evidence type="ECO:0008006" key="6">
    <source>
        <dbReference type="Google" id="ProtNLM"/>
    </source>
</evidence>
<comment type="caution">
    <text evidence="4">The sequence shown here is derived from an EMBL/GenBank/DDBJ whole genome shotgun (WGS) entry which is preliminary data.</text>
</comment>
<gene>
    <name evidence="4" type="ORF">CAL23_01260</name>
</gene>
<dbReference type="PANTHER" id="PTHR47708">
    <property type="match status" value="1"/>
</dbReference>
<sequence>MSGYQTMALREVAHSRSGEKGNSSMVSVIAYDPADYELLREQVTVERVRELYGPIVKGGIARYEVPRIGALNFVMDEVLEGGRSRTLAFEESGKALSSLMLSLPVRVPDGYVGRAARDQDSPPAPAPGAGARGGRSVRLGSATAWSRDRFEPALDLVERGGVDYLCFETMSEVTMSAAQVARLDADSAAAYDPYLVARLEPVLAACKAKGIRIISNQGWLDPRGAARRIKELAAQLGIADLKVAAVSGGELSGCIADLGLRYSEDGEPVERSRDRIVSAEAYLGCEGIVRALADGADVVLTTRVADACLYLGPLAFEFGWSLDDHERMARGMIIGHLMECGAQLSGGYFADPGYKEVPGLERLGNPIAEVSEHGITLSKLPGSGGLLTPATCKEQLLYEVADPSRYLAPDCVTNLGAVDFVQTAPDEVAVLIHGEAGQPRPPTLKALVGLREGYMTEEMVIFAGPGALPRARMTQEILERRFQAIGLDAQELRFDYLGMNAVHREATPAPACEPYEVILRVALKTRERQEAEKLRKEIDPLAVNGVSGTGKWATSASGSRVRSVIGLNSCLVPREQVDMQVTLY</sequence>
<organism evidence="4 5">
    <name type="scientific">Bordetella genomosp. 6</name>
    <dbReference type="NCBI Taxonomy" id="463024"/>
    <lineage>
        <taxon>Bacteria</taxon>
        <taxon>Pseudomonadati</taxon>
        <taxon>Pseudomonadota</taxon>
        <taxon>Betaproteobacteria</taxon>
        <taxon>Burkholderiales</taxon>
        <taxon>Alcaligenaceae</taxon>
        <taxon>Bordetella</taxon>
    </lineage>
</organism>
<dbReference type="InterPro" id="IPR056362">
    <property type="entry name" value="AtuA-like_ferredoxin_dom"/>
</dbReference>
<evidence type="ECO:0000313" key="4">
    <source>
        <dbReference type="EMBL" id="OZI80389.1"/>
    </source>
</evidence>
<evidence type="ECO:0000313" key="5">
    <source>
        <dbReference type="Proteomes" id="UP000216524"/>
    </source>
</evidence>
<name>A0ABX4FDY2_9BORD</name>